<dbReference type="PROSITE" id="PS50297">
    <property type="entry name" value="ANK_REP_REGION"/>
    <property type="match status" value="4"/>
</dbReference>
<evidence type="ECO:0000256" key="3">
    <source>
        <dbReference type="SAM" id="MobiDB-lite"/>
    </source>
</evidence>
<dbReference type="InterPro" id="IPR051908">
    <property type="entry name" value="Ribosomal_N-acetyltransferase"/>
</dbReference>
<feature type="domain" description="N-acetyltransferase" evidence="4">
    <location>
        <begin position="28"/>
        <end position="175"/>
    </location>
</feature>
<feature type="repeat" description="ANK" evidence="1">
    <location>
        <begin position="1914"/>
        <end position="1946"/>
    </location>
</feature>
<feature type="repeat" description="ANK" evidence="1">
    <location>
        <begin position="891"/>
        <end position="924"/>
    </location>
</feature>
<feature type="region of interest" description="Disordered" evidence="3">
    <location>
        <begin position="1462"/>
        <end position="1484"/>
    </location>
</feature>
<dbReference type="FunFam" id="3.40.630.30:FF:000047">
    <property type="entry name" value="Acetyltransferase, GNAT family"/>
    <property type="match status" value="1"/>
</dbReference>
<comment type="caution">
    <text evidence="5">The sequence shown here is derived from an EMBL/GenBank/DDBJ whole genome shotgun (WGS) entry which is preliminary data.</text>
</comment>
<dbReference type="SUPFAM" id="SSF55729">
    <property type="entry name" value="Acyl-CoA N-acyltransferases (Nat)"/>
    <property type="match status" value="1"/>
</dbReference>
<dbReference type="Proteomes" id="UP001141434">
    <property type="component" value="Unassembled WGS sequence"/>
</dbReference>
<accession>A0A9W9FAF6</accession>
<dbReference type="InterPro" id="IPR000182">
    <property type="entry name" value="GNAT_dom"/>
</dbReference>
<keyword evidence="1" id="KW-0040">ANK repeat</keyword>
<feature type="compositionally biased region" description="Acidic residues" evidence="3">
    <location>
        <begin position="940"/>
        <end position="951"/>
    </location>
</feature>
<reference evidence="5" key="1">
    <citation type="submission" date="2022-11" db="EMBL/GenBank/DDBJ databases">
        <authorList>
            <person name="Petersen C."/>
        </authorList>
    </citation>
    <scope>NUCLEOTIDE SEQUENCE</scope>
    <source>
        <strain evidence="5">IBT 34128</strain>
    </source>
</reference>
<organism evidence="5 6">
    <name type="scientific">Penicillium alfredii</name>
    <dbReference type="NCBI Taxonomy" id="1506179"/>
    <lineage>
        <taxon>Eukaryota</taxon>
        <taxon>Fungi</taxon>
        <taxon>Dikarya</taxon>
        <taxon>Ascomycota</taxon>
        <taxon>Pezizomycotina</taxon>
        <taxon>Eurotiomycetes</taxon>
        <taxon>Eurotiomycetidae</taxon>
        <taxon>Eurotiales</taxon>
        <taxon>Aspergillaceae</taxon>
        <taxon>Penicillium</taxon>
    </lineage>
</organism>
<dbReference type="PANTHER" id="PTHR43441:SF2">
    <property type="entry name" value="FAMILY ACETYLTRANSFERASE, PUTATIVE (AFU_ORTHOLOGUE AFUA_7G00850)-RELATED"/>
    <property type="match status" value="1"/>
</dbReference>
<evidence type="ECO:0000256" key="2">
    <source>
        <dbReference type="SAM" id="Coils"/>
    </source>
</evidence>
<gene>
    <name evidence="5" type="ORF">NUU61_005723</name>
</gene>
<feature type="repeat" description="ANK" evidence="1">
    <location>
        <begin position="1773"/>
        <end position="1805"/>
    </location>
</feature>
<dbReference type="GeneID" id="81395473"/>
<feature type="compositionally biased region" description="Basic and acidic residues" evidence="3">
    <location>
        <begin position="923"/>
        <end position="939"/>
    </location>
</feature>
<dbReference type="Gene3D" id="1.25.40.20">
    <property type="entry name" value="Ankyrin repeat-containing domain"/>
    <property type="match status" value="4"/>
</dbReference>
<dbReference type="Gene3D" id="3.40.630.30">
    <property type="match status" value="1"/>
</dbReference>
<feature type="repeat" description="ANK" evidence="1">
    <location>
        <begin position="1001"/>
        <end position="1029"/>
    </location>
</feature>
<dbReference type="InterPro" id="IPR002110">
    <property type="entry name" value="Ankyrin_rpt"/>
</dbReference>
<dbReference type="SUPFAM" id="SSF48403">
    <property type="entry name" value="Ankyrin repeat"/>
    <property type="match status" value="3"/>
</dbReference>
<proteinExistence type="predicted"/>
<protein>
    <recommendedName>
        <fullName evidence="4">N-acetyltransferase domain-containing protein</fullName>
    </recommendedName>
</protein>
<dbReference type="GO" id="GO:0008999">
    <property type="term" value="F:protein-N-terminal-alanine acetyltransferase activity"/>
    <property type="evidence" value="ECO:0007669"/>
    <property type="project" value="TreeGrafter"/>
</dbReference>
<dbReference type="RefSeq" id="XP_056511918.1">
    <property type="nucleotide sequence ID" value="XM_056656305.1"/>
</dbReference>
<evidence type="ECO:0000256" key="1">
    <source>
        <dbReference type="PROSITE-ProRule" id="PRU00023"/>
    </source>
</evidence>
<reference evidence="5" key="2">
    <citation type="journal article" date="2023" name="IMA Fungus">
        <title>Comparative genomic study of the Penicillium genus elucidates a diverse pangenome and 15 lateral gene transfer events.</title>
        <authorList>
            <person name="Petersen C."/>
            <person name="Sorensen T."/>
            <person name="Nielsen M.R."/>
            <person name="Sondergaard T.E."/>
            <person name="Sorensen J.L."/>
            <person name="Fitzpatrick D.A."/>
            <person name="Frisvad J.C."/>
            <person name="Nielsen K.L."/>
        </authorList>
    </citation>
    <scope>NUCLEOTIDE SEQUENCE</scope>
    <source>
        <strain evidence="5">IBT 34128</strain>
    </source>
</reference>
<dbReference type="InterPro" id="IPR036770">
    <property type="entry name" value="Ankyrin_rpt-contain_sf"/>
</dbReference>
<dbReference type="InterPro" id="IPR016181">
    <property type="entry name" value="Acyl_CoA_acyltransferase"/>
</dbReference>
<evidence type="ECO:0000259" key="4">
    <source>
        <dbReference type="Pfam" id="PF13302"/>
    </source>
</evidence>
<dbReference type="EMBL" id="JAPMSZ010000007">
    <property type="protein sequence ID" value="KAJ5096367.1"/>
    <property type="molecule type" value="Genomic_DNA"/>
</dbReference>
<feature type="repeat" description="ANK" evidence="1">
    <location>
        <begin position="858"/>
        <end position="890"/>
    </location>
</feature>
<feature type="compositionally biased region" description="Acidic residues" evidence="3">
    <location>
        <begin position="1467"/>
        <end position="1482"/>
    </location>
</feature>
<keyword evidence="6" id="KW-1185">Reference proteome</keyword>
<dbReference type="Pfam" id="PF12796">
    <property type="entry name" value="Ank_2"/>
    <property type="match status" value="1"/>
</dbReference>
<keyword evidence="2" id="KW-0175">Coiled coil</keyword>
<dbReference type="Pfam" id="PF00023">
    <property type="entry name" value="Ank"/>
    <property type="match status" value="1"/>
</dbReference>
<feature type="coiled-coil region" evidence="2">
    <location>
        <begin position="1279"/>
        <end position="1329"/>
    </location>
</feature>
<dbReference type="PANTHER" id="PTHR43441">
    <property type="entry name" value="RIBOSOMAL-PROTEIN-SERINE ACETYLTRANSFERASE"/>
    <property type="match status" value="1"/>
</dbReference>
<dbReference type="Pfam" id="PF13302">
    <property type="entry name" value="Acetyltransf_3"/>
    <property type="match status" value="1"/>
</dbReference>
<feature type="region of interest" description="Disordered" evidence="3">
    <location>
        <begin position="916"/>
        <end position="951"/>
    </location>
</feature>
<dbReference type="SMART" id="SM00248">
    <property type="entry name" value="ANK"/>
    <property type="match status" value="12"/>
</dbReference>
<name>A0A9W9FAF6_9EURO</name>
<dbReference type="PROSITE" id="PS50088">
    <property type="entry name" value="ANK_REPEAT"/>
    <property type="match status" value="5"/>
</dbReference>
<sequence length="2080" mass="234845">MARPVGPAISFTPALLPSNKTVLTGRTILLEKLELNHAHDLFNLVGGSDPARAALWDYMGDGPYLHRDAFEKSIASKSVSLDPFFFAIIDRRDDRPRFGKAIGYLSLMRITPDQLTIEIGNVMFSSALQRTTCATESIYLLARHVFQDLNYRRLEWKCNALNEPSRKSALRLGFTYEGTFRQHMIVKGRNRDTAWFSLLQDEWNGVIKSAMEQWLDPKNFHYDGSQKKSLQELTAACKKWLNDRTGNTNKAQEAVWRSKRASLPGAILPLSRLVSQSGNEPWPQWGLLPKVVCPPKSQKPKIKSRAIWSEFTFSELSSTMASSLPPVPVNHHDFLSYVQSHPETAMDELVQPYNEYDAVLRKTFAQDPCASIFNDNHVNIVPLFDANGTADVQVRARDLASESPEQKERYILPLKDHDRKVNGAPAVVPTLDEFQTNFTIFTEGALSDFDWSNVMVAGSAVVTSLLPVPEKYRKSKRGLRQYYHETLAPASDVDLFLYGLTEEQAIDKIKEIEDKITNSILYETTTIRTKNTITIASQYPTRHVQIVLRIYHSVAEVLTGFDVDCSCAAYDGRQVYASPRAIAAYITQTNQIDLTRRSPSYENRLSKYSHRGFEVFWSPLIRSKIDPTIFERSFARTVGLARLLVLEKLPKSTDRENYLNKRRVERGRPSANNLSIHNRRELRGNIKNDWDDEVPEWQEEDQVSNYHTFVRTIPYGPRFNARKIEKLLYAKDLLLNAEWNQPKDRKVYLHRHPAFFGDAKHVIGDCCGYCPKPMTTEELEVAEEEKKTYISGDISFIKDDPGRQEIGSFNPITETDWTEMAYVGQTERLCQAIVSNDVATVRECMAEEGTNPDRRDYTGRTPLQLACMGSTPEVVQCLVDHGARLIARMVDGKTALHLAAARGSAEIIRILLVKSGQNEEEEDRKQNARRQERGERPKDDDDEDKMDIDESDVDLVSYTSASFVKVEKDSDSDMPPAGESLEDTNELDPDIYDINVVSWDRLTSPLHLAILHGHVDAVKELVASFGADVLMPVKVLNDWSRKPEAAILSLVLALALPLDKAQEMSRTLLDLSASPAQGDMKQNTPLHYLANSNYNELFDIYLQHDGPGFKRAIDHLMVTGWSYSPGVISPLILALNAKNPIGAMKLLEAGAKPVIEFPEYVKAVKAKFDDAFAYTSPEQTQDVFNKNVQQPLLCAVNNELPQIAFELLKRGADPTVEIHVSYKTLQQTILDRVREKIREMHYFLNKQPDDVPPPRAPDEDDNVYLASFPEGSYRRWTGKALLEKARQEYEKDKDSYDKAGVAYDNPPGLDEKKQAVKELVHEFEKLEEDLLSRGAKTFQELHPDTHQPGQPQQPPCKYEEPKPFEVVFNFKTPTLNEATREGYLQLFEAAWRGDLATIKSLTLAMWGPAGDQLPLEIAVCDEHFFSPLAIAILRGHLDLATAILDILRAQYKVKDLEPRKRFKMNDDDSSDDEASGDDDSDDLSIQSEAADKPLTYENIGEVKTQVESNVTPLNALTQCCSADLFIDITSTTASRGGPSSPLFMPNLKSDDPGNALDLMRYAIIRNDVTMLVFLLENGQRLAKTDPSEEQVTYSVSRDDFQLAIILGRVDCLAEMIKRNAAGLPLAKISKEWGAQTKEQPQYYPGLSIRGQKRTDWAERSRYGTSTSTAKDEQRSPLLIAAIQGSLASTEWFLGTAPGRYYLEYMDSHKDDKMVQRLASSKSGIEKPVLNWLSLRDNLVLHCAVMSRPTEESESLVRYLIKHYPENMEVRSAEGHTPLAVAFSLRRVRFARILIESGANQTVRDCFGKNLLHLTLSAIDLLPSTMLGTLSDILGLLDKQLVPTLLLERSRRGSATPFALLLKGLPQSSRETHGCWGPPAYGDDYFAGDRAEVTRILLEFSEGTNHKYLELLDDSGNTPVHEAVRKQFPEMLDLILARRPDLLYRESATGNTPLEMAVDAWVNETTRAPPILPDQRYYDASGDSLRGDLVSRWEKYFLKEPTTQGMEEIILNVCRKHCQAQPKRRLVSLFEANEVARRLASRHQATESKEADITPWIRREYGGNVVDEVAEWYSTAKMLAG</sequence>
<evidence type="ECO:0000313" key="6">
    <source>
        <dbReference type="Proteomes" id="UP001141434"/>
    </source>
</evidence>
<evidence type="ECO:0000313" key="5">
    <source>
        <dbReference type="EMBL" id="KAJ5096367.1"/>
    </source>
</evidence>
<dbReference type="OrthoDB" id="539213at2759"/>
<dbReference type="PRINTS" id="PR01415">
    <property type="entry name" value="ANKYRIN"/>
</dbReference>
<dbReference type="GO" id="GO:1990189">
    <property type="term" value="F:protein N-terminal-serine acetyltransferase activity"/>
    <property type="evidence" value="ECO:0007669"/>
    <property type="project" value="TreeGrafter"/>
</dbReference>